<gene>
    <name evidence="1" type="ordered locus">Pyrfu_0379</name>
</gene>
<dbReference type="eggNOG" id="arCOG08851">
    <property type="taxonomic scope" value="Archaea"/>
</dbReference>
<proteinExistence type="predicted"/>
<dbReference type="InParanoid" id="G0EFT0"/>
<dbReference type="STRING" id="694429.Pyrfu_0379"/>
<name>G0EFT0_PYRF1</name>
<dbReference type="EMBL" id="CP002838">
    <property type="protein sequence ID" value="AEM38251.1"/>
    <property type="molecule type" value="Genomic_DNA"/>
</dbReference>
<keyword evidence="2" id="KW-1185">Reference proteome</keyword>
<dbReference type="HOGENOM" id="CLU_2140175_0_0_2"/>
<dbReference type="AlphaFoldDB" id="G0EFT0"/>
<protein>
    <submittedName>
        <fullName evidence="1">Uncharacterized protein</fullName>
    </submittedName>
</protein>
<dbReference type="Proteomes" id="UP000001037">
    <property type="component" value="Chromosome"/>
</dbReference>
<accession>G0EFT0</accession>
<evidence type="ECO:0000313" key="1">
    <source>
        <dbReference type="EMBL" id="AEM38251.1"/>
    </source>
</evidence>
<sequence length="121" mass="13818">MASRREEFEKLREMAKRILEAFESPLHAFIYQRSIDDVNLVATVIREAGIGPLVNQVVLSGREGIYALLVNDRGCKNECAYGRCDPSDRECLDRCVEECKSKRLEAVVMRLREYIGGHANR</sequence>
<organism evidence="1 2">
    <name type="scientific">Pyrolobus fumarii (strain DSM 11204 / 1A)</name>
    <dbReference type="NCBI Taxonomy" id="694429"/>
    <lineage>
        <taxon>Archaea</taxon>
        <taxon>Thermoproteota</taxon>
        <taxon>Thermoprotei</taxon>
        <taxon>Desulfurococcales</taxon>
        <taxon>Pyrodictiaceae</taxon>
        <taxon>Pyrolobus</taxon>
    </lineage>
</organism>
<evidence type="ECO:0000313" key="2">
    <source>
        <dbReference type="Proteomes" id="UP000001037"/>
    </source>
</evidence>
<reference evidence="1 2" key="1">
    <citation type="journal article" date="2011" name="Stand. Genomic Sci.">
        <title>Complete genome sequence of the hyperthermophilic chemolithoautotroph Pyrolobus fumarii type strain (1A).</title>
        <authorList>
            <person name="Anderson I."/>
            <person name="Goker M."/>
            <person name="Nolan M."/>
            <person name="Lucas S."/>
            <person name="Hammon N."/>
            <person name="Deshpande S."/>
            <person name="Cheng J.F."/>
            <person name="Tapia R."/>
            <person name="Han C."/>
            <person name="Goodwin L."/>
            <person name="Pitluck S."/>
            <person name="Huntemann M."/>
            <person name="Liolios K."/>
            <person name="Ivanova N."/>
            <person name="Pagani I."/>
            <person name="Mavromatis K."/>
            <person name="Ovchinikova G."/>
            <person name="Pati A."/>
            <person name="Chen A."/>
            <person name="Palaniappan K."/>
            <person name="Land M."/>
            <person name="Hauser L."/>
            <person name="Brambilla E.M."/>
            <person name="Huber H."/>
            <person name="Yasawong M."/>
            <person name="Rohde M."/>
            <person name="Spring S."/>
            <person name="Abt B."/>
            <person name="Sikorski J."/>
            <person name="Wirth R."/>
            <person name="Detter J.C."/>
            <person name="Woyke T."/>
            <person name="Bristow J."/>
            <person name="Eisen J.A."/>
            <person name="Markowitz V."/>
            <person name="Hugenholtz P."/>
            <person name="Kyrpides N.C."/>
            <person name="Klenk H.P."/>
            <person name="Lapidus A."/>
        </authorList>
    </citation>
    <scope>NUCLEOTIDE SEQUENCE [LARGE SCALE GENOMIC DNA]</scope>
    <source>
        <strain evidence="2">DSM 11204 / 1A</strain>
    </source>
</reference>
<dbReference type="KEGG" id="pfm:Pyrfu_0379"/>